<dbReference type="GO" id="GO:0006865">
    <property type="term" value="P:amino acid transport"/>
    <property type="evidence" value="ECO:0007669"/>
    <property type="project" value="InterPro"/>
</dbReference>
<dbReference type="GO" id="GO:0016020">
    <property type="term" value="C:membrane"/>
    <property type="evidence" value="ECO:0007669"/>
    <property type="project" value="UniProtKB-SubCell"/>
</dbReference>
<name>A0A0N8HGQ5_PSEPU</name>
<evidence type="ECO:0000256" key="1">
    <source>
        <dbReference type="ARBA" id="ARBA00004141"/>
    </source>
</evidence>
<reference evidence="8 9" key="1">
    <citation type="submission" date="2015-10" db="EMBL/GenBank/DDBJ databases">
        <title>Pseudomonas putida clinical strains.</title>
        <authorList>
            <person name="Molina L."/>
            <person name="Udaondo Z."/>
        </authorList>
    </citation>
    <scope>NUCLEOTIDE SEQUENCE [LARGE SCALE GENOMIC DNA]</scope>
    <source>
        <strain evidence="8 9">HB13667</strain>
    </source>
</reference>
<dbReference type="Gene3D" id="1.20.1740.10">
    <property type="entry name" value="Amino acid/polyamine transporter I"/>
    <property type="match status" value="1"/>
</dbReference>
<dbReference type="AlphaFoldDB" id="A0A0N8HGQ5"/>
<protein>
    <submittedName>
        <fullName evidence="8">Amino acid transporter</fullName>
    </submittedName>
</protein>
<evidence type="ECO:0000256" key="3">
    <source>
        <dbReference type="ARBA" id="ARBA00022692"/>
    </source>
</evidence>
<comment type="subcellular location">
    <subcellularLocation>
        <location evidence="1">Membrane</location>
        <topology evidence="1">Multi-pass membrane protein</topology>
    </subcellularLocation>
</comment>
<feature type="transmembrane region" description="Helical" evidence="6">
    <location>
        <begin position="207"/>
        <end position="229"/>
    </location>
</feature>
<feature type="transmembrane region" description="Helical" evidence="6">
    <location>
        <begin position="52"/>
        <end position="77"/>
    </location>
</feature>
<feature type="transmembrane region" description="Helical" evidence="6">
    <location>
        <begin position="250"/>
        <end position="268"/>
    </location>
</feature>
<keyword evidence="2" id="KW-0813">Transport</keyword>
<keyword evidence="3 6" id="KW-0812">Transmembrane</keyword>
<feature type="domain" description="Amino acid permease/ SLC12A" evidence="7">
    <location>
        <begin position="24"/>
        <end position="460"/>
    </location>
</feature>
<evidence type="ECO:0000256" key="2">
    <source>
        <dbReference type="ARBA" id="ARBA00022448"/>
    </source>
</evidence>
<dbReference type="PANTHER" id="PTHR43495">
    <property type="entry name" value="GABA PERMEASE"/>
    <property type="match status" value="1"/>
</dbReference>
<feature type="transmembrane region" description="Helical" evidence="6">
    <location>
        <begin position="340"/>
        <end position="361"/>
    </location>
</feature>
<dbReference type="FunFam" id="1.20.1740.10:FF:000001">
    <property type="entry name" value="Amino acid permease"/>
    <property type="match status" value="1"/>
</dbReference>
<dbReference type="PIRSF" id="PIRSF006060">
    <property type="entry name" value="AA_transporter"/>
    <property type="match status" value="1"/>
</dbReference>
<dbReference type="InterPro" id="IPR004840">
    <property type="entry name" value="Amino_acid_permease_CS"/>
</dbReference>
<feature type="transmembrane region" description="Helical" evidence="6">
    <location>
        <begin position="98"/>
        <end position="127"/>
    </location>
</feature>
<feature type="transmembrane region" description="Helical" evidence="6">
    <location>
        <begin position="367"/>
        <end position="392"/>
    </location>
</feature>
<dbReference type="PROSITE" id="PS00218">
    <property type="entry name" value="AMINO_ACID_PERMEASE_1"/>
    <property type="match status" value="1"/>
</dbReference>
<dbReference type="EMBL" id="LKKS01000033">
    <property type="protein sequence ID" value="KPM67628.1"/>
    <property type="molecule type" value="Genomic_DNA"/>
</dbReference>
<evidence type="ECO:0000256" key="4">
    <source>
        <dbReference type="ARBA" id="ARBA00022989"/>
    </source>
</evidence>
<evidence type="ECO:0000256" key="5">
    <source>
        <dbReference type="ARBA" id="ARBA00023136"/>
    </source>
</evidence>
<dbReference type="Pfam" id="PF00324">
    <property type="entry name" value="AA_permease"/>
    <property type="match status" value="1"/>
</dbReference>
<feature type="transmembrane region" description="Helical" evidence="6">
    <location>
        <begin position="25"/>
        <end position="46"/>
    </location>
</feature>
<proteinExistence type="predicted"/>
<feature type="transmembrane region" description="Helical" evidence="6">
    <location>
        <begin position="164"/>
        <end position="187"/>
    </location>
</feature>
<organism evidence="8 9">
    <name type="scientific">Pseudomonas putida</name>
    <name type="common">Arthrobacter siderocapsulatus</name>
    <dbReference type="NCBI Taxonomy" id="303"/>
    <lineage>
        <taxon>Bacteria</taxon>
        <taxon>Pseudomonadati</taxon>
        <taxon>Pseudomonadota</taxon>
        <taxon>Gammaproteobacteria</taxon>
        <taxon>Pseudomonadales</taxon>
        <taxon>Pseudomonadaceae</taxon>
        <taxon>Pseudomonas</taxon>
    </lineage>
</organism>
<dbReference type="InterPro" id="IPR004841">
    <property type="entry name" value="AA-permease/SLC12A_dom"/>
</dbReference>
<evidence type="ECO:0000313" key="8">
    <source>
        <dbReference type="EMBL" id="KPM67628.1"/>
    </source>
</evidence>
<evidence type="ECO:0000256" key="6">
    <source>
        <dbReference type="SAM" id="Phobius"/>
    </source>
</evidence>
<feature type="transmembrane region" description="Helical" evidence="6">
    <location>
        <begin position="439"/>
        <end position="458"/>
    </location>
</feature>
<evidence type="ECO:0000259" key="7">
    <source>
        <dbReference type="Pfam" id="PF00324"/>
    </source>
</evidence>
<gene>
    <name evidence="8" type="ORF">HB13667_06185</name>
</gene>
<feature type="transmembrane region" description="Helical" evidence="6">
    <location>
        <begin position="413"/>
        <end position="433"/>
    </location>
</feature>
<feature type="transmembrane region" description="Helical" evidence="6">
    <location>
        <begin position="280"/>
        <end position="308"/>
    </location>
</feature>
<dbReference type="Proteomes" id="UP000050437">
    <property type="component" value="Unassembled WGS sequence"/>
</dbReference>
<keyword evidence="4 6" id="KW-1133">Transmembrane helix</keyword>
<feature type="transmembrane region" description="Helical" evidence="6">
    <location>
        <begin position="133"/>
        <end position="152"/>
    </location>
</feature>
<sequence length="482" mass="52244">MSLQTTTTRNASAHSFKQDMQTRHIVMLALGGVIGTGLFLTSGYTVNQAGPLGAVIAYILGAIMVYLVMMCLGELAVHMPEVGSFSSYATRYLGPGTGYMVAWMYWLTWTVAIGSEFTAAGILMVRWFPDTPVWIWSALFGFAVFISNIISVRSFAETEFWLSLIKVLAVIAFLVVGGSAILGVFEITQAHSVGLGNFTREGLFPTGFWSIAMTLLAVAFAFSGTELIGIAAGETRDPEKNVPKAIRTTVLRLALFFVGTIFVLATLLPREQAGVVESPFVMVFAMIGIPYAADIMNFVIITALLSAANSGLYAAARMLWTLSDQGNMPRRYAALSRRGTPFNAIVLSMAGGMASLLSSVFAPDTIYLALVSISGLAVVVVWISIAASQMAFRRHYIANGGKLEDLKFRVRGYPFVPLAAIFCCVLACVGIAFDPAQRVALYFGLPFIAWCYLAYWLTRKYRDRRPLQPEALATGSEAARAG</sequence>
<evidence type="ECO:0000313" key="9">
    <source>
        <dbReference type="Proteomes" id="UP000050437"/>
    </source>
</evidence>
<accession>A0A0N8HGQ5</accession>
<dbReference type="RefSeq" id="WP_054572296.1">
    <property type="nucleotide sequence ID" value="NZ_LKKS01000033.1"/>
</dbReference>
<keyword evidence="5 6" id="KW-0472">Membrane</keyword>
<dbReference type="PANTHER" id="PTHR43495:SF5">
    <property type="entry name" value="GAMMA-AMINOBUTYRIC ACID PERMEASE"/>
    <property type="match status" value="1"/>
</dbReference>
<dbReference type="GO" id="GO:0055085">
    <property type="term" value="P:transmembrane transport"/>
    <property type="evidence" value="ECO:0007669"/>
    <property type="project" value="InterPro"/>
</dbReference>
<comment type="caution">
    <text evidence="8">The sequence shown here is derived from an EMBL/GenBank/DDBJ whole genome shotgun (WGS) entry which is preliminary data.</text>
</comment>